<gene>
    <name evidence="1" type="ORF">PIB30_016307</name>
</gene>
<evidence type="ECO:0000313" key="2">
    <source>
        <dbReference type="Proteomes" id="UP001341840"/>
    </source>
</evidence>
<name>A0ABU6R7I7_9FABA</name>
<comment type="caution">
    <text evidence="1">The sequence shown here is derived from an EMBL/GenBank/DDBJ whole genome shotgun (WGS) entry which is preliminary data.</text>
</comment>
<reference evidence="1 2" key="1">
    <citation type="journal article" date="2023" name="Plants (Basel)">
        <title>Bridging the Gap: Combining Genomics and Transcriptomics Approaches to Understand Stylosanthes scabra, an Orphan Legume from the Brazilian Caatinga.</title>
        <authorList>
            <person name="Ferreira-Neto J.R.C."/>
            <person name="da Silva M.D."/>
            <person name="Binneck E."/>
            <person name="de Melo N.F."/>
            <person name="da Silva R.H."/>
            <person name="de Melo A.L.T.M."/>
            <person name="Pandolfi V."/>
            <person name="Bustamante F.O."/>
            <person name="Brasileiro-Vidal A.C."/>
            <person name="Benko-Iseppon A.M."/>
        </authorList>
    </citation>
    <scope>NUCLEOTIDE SEQUENCE [LARGE SCALE GENOMIC DNA]</scope>
    <source>
        <tissue evidence="1">Leaves</tissue>
    </source>
</reference>
<organism evidence="1 2">
    <name type="scientific">Stylosanthes scabra</name>
    <dbReference type="NCBI Taxonomy" id="79078"/>
    <lineage>
        <taxon>Eukaryota</taxon>
        <taxon>Viridiplantae</taxon>
        <taxon>Streptophyta</taxon>
        <taxon>Embryophyta</taxon>
        <taxon>Tracheophyta</taxon>
        <taxon>Spermatophyta</taxon>
        <taxon>Magnoliopsida</taxon>
        <taxon>eudicotyledons</taxon>
        <taxon>Gunneridae</taxon>
        <taxon>Pentapetalae</taxon>
        <taxon>rosids</taxon>
        <taxon>fabids</taxon>
        <taxon>Fabales</taxon>
        <taxon>Fabaceae</taxon>
        <taxon>Papilionoideae</taxon>
        <taxon>50 kb inversion clade</taxon>
        <taxon>dalbergioids sensu lato</taxon>
        <taxon>Dalbergieae</taxon>
        <taxon>Pterocarpus clade</taxon>
        <taxon>Stylosanthes</taxon>
    </lineage>
</organism>
<accession>A0ABU6R7I7</accession>
<dbReference type="Proteomes" id="UP001341840">
    <property type="component" value="Unassembled WGS sequence"/>
</dbReference>
<evidence type="ECO:0000313" key="1">
    <source>
        <dbReference type="EMBL" id="MED6119927.1"/>
    </source>
</evidence>
<protein>
    <submittedName>
        <fullName evidence="1">Uncharacterized protein</fullName>
    </submittedName>
</protein>
<sequence length="121" mass="13852">MVDLLVLSCIYEKYRKSSRQGGSSGESRDVCGGVMDEYSNVVKELRGVDCARCGDSHLRGRLLRFKCFELDVVSFHLVFPHLVPPKKISRRFCSPWWPNTDMVETGQREREKKHDASGMGR</sequence>
<dbReference type="EMBL" id="JASCZI010030254">
    <property type="protein sequence ID" value="MED6119927.1"/>
    <property type="molecule type" value="Genomic_DNA"/>
</dbReference>
<keyword evidence="2" id="KW-1185">Reference proteome</keyword>
<proteinExistence type="predicted"/>